<organism evidence="2 3">
    <name type="scientific">Luteimonas rhizosphaericola</name>
    <dbReference type="NCBI Taxonomy" id="3042024"/>
    <lineage>
        <taxon>Bacteria</taxon>
        <taxon>Pseudomonadati</taxon>
        <taxon>Pseudomonadota</taxon>
        <taxon>Gammaproteobacteria</taxon>
        <taxon>Lysobacterales</taxon>
        <taxon>Lysobacteraceae</taxon>
        <taxon>Luteimonas</taxon>
    </lineage>
</organism>
<proteinExistence type="predicted"/>
<evidence type="ECO:0000313" key="3">
    <source>
        <dbReference type="Proteomes" id="UP001156831"/>
    </source>
</evidence>
<reference evidence="2 3" key="1">
    <citation type="submission" date="2023-04" db="EMBL/GenBank/DDBJ databases">
        <title>Luteimonas sp. M1R5S18.</title>
        <authorList>
            <person name="Sun J.-Q."/>
        </authorList>
    </citation>
    <scope>NUCLEOTIDE SEQUENCE [LARGE SCALE GENOMIC DNA]</scope>
    <source>
        <strain evidence="2 3">M1R5S18</strain>
    </source>
</reference>
<evidence type="ECO:0000313" key="2">
    <source>
        <dbReference type="EMBL" id="MDH5831708.1"/>
    </source>
</evidence>
<dbReference type="RefSeq" id="WP_280602669.1">
    <property type="nucleotide sequence ID" value="NZ_JARXRN010000028.1"/>
</dbReference>
<dbReference type="InterPro" id="IPR054024">
    <property type="entry name" value="DUF6946"/>
</dbReference>
<evidence type="ECO:0000259" key="1">
    <source>
        <dbReference type="Pfam" id="PF22187"/>
    </source>
</evidence>
<comment type="caution">
    <text evidence="2">The sequence shown here is derived from an EMBL/GenBank/DDBJ whole genome shotgun (WGS) entry which is preliminary data.</text>
</comment>
<dbReference type="Proteomes" id="UP001156831">
    <property type="component" value="Unassembled WGS sequence"/>
</dbReference>
<gene>
    <name evidence="2" type="ORF">QFW80_14390</name>
</gene>
<protein>
    <recommendedName>
        <fullName evidence="1">DUF6946 domain-containing protein</fullName>
    </recommendedName>
</protein>
<sequence length="239" mass="25846">MGEKPVTRILIPSCGPSVWRQLLADPEKHWIRGASAFETAVSWEAARHSERGIPAPIVALLDTQEQLASATALIVLPEHKVKLEGRGKASQNDVWALLKTPGGYVSMSVEGKAGETFGDPLWDWLRNASPGKLARLQHLCKVLGAQHPPDHALRYQLFHRTASALIEAERFGAAHAVMIVQSFRSDPVSLTDYIAFGAALGATVSDGQLAKVPRTTGPTLYLGWVTCEPATDRQVASVV</sequence>
<name>A0ABT6JM00_9GAMM</name>
<dbReference type="EMBL" id="JARXRN010000028">
    <property type="protein sequence ID" value="MDH5831708.1"/>
    <property type="molecule type" value="Genomic_DNA"/>
</dbReference>
<accession>A0ABT6JM00</accession>
<keyword evidence="3" id="KW-1185">Reference proteome</keyword>
<feature type="domain" description="DUF6946" evidence="1">
    <location>
        <begin position="13"/>
        <end position="226"/>
    </location>
</feature>
<dbReference type="Pfam" id="PF22187">
    <property type="entry name" value="DUF6946"/>
    <property type="match status" value="1"/>
</dbReference>